<dbReference type="RefSeq" id="WP_050459351.1">
    <property type="nucleotide sequence ID" value="NZ_CP011947.1"/>
</dbReference>
<dbReference type="PROSITE" id="PS50093">
    <property type="entry name" value="PKD"/>
    <property type="match status" value="5"/>
</dbReference>
<dbReference type="Pfam" id="PF13360">
    <property type="entry name" value="PQQ_2"/>
    <property type="match status" value="2"/>
</dbReference>
<dbReference type="GO" id="GO:0005615">
    <property type="term" value="C:extracellular space"/>
    <property type="evidence" value="ECO:0007669"/>
    <property type="project" value="InterPro"/>
</dbReference>
<organism evidence="2 3">
    <name type="scientific">Haloferax gibbonsii</name>
    <dbReference type="NCBI Taxonomy" id="35746"/>
    <lineage>
        <taxon>Archaea</taxon>
        <taxon>Methanobacteriati</taxon>
        <taxon>Methanobacteriota</taxon>
        <taxon>Stenosarchaea group</taxon>
        <taxon>Halobacteria</taxon>
        <taxon>Halobacteriales</taxon>
        <taxon>Haloferacaceae</taxon>
        <taxon>Haloferax</taxon>
    </lineage>
</organism>
<dbReference type="Pfam" id="PF18911">
    <property type="entry name" value="PKD_4"/>
    <property type="match status" value="3"/>
</dbReference>
<accession>A0A0K1IUB1</accession>
<dbReference type="Pfam" id="PF00801">
    <property type="entry name" value="PKD"/>
    <property type="match status" value="1"/>
</dbReference>
<dbReference type="Gene3D" id="2.40.10.480">
    <property type="match status" value="2"/>
</dbReference>
<dbReference type="InterPro" id="IPR002372">
    <property type="entry name" value="PQQ_rpt_dom"/>
</dbReference>
<dbReference type="InterPro" id="IPR035986">
    <property type="entry name" value="PKD_dom_sf"/>
</dbReference>
<feature type="domain" description="PKD" evidence="1">
    <location>
        <begin position="467"/>
        <end position="524"/>
    </location>
</feature>
<dbReference type="Gene3D" id="1.50.10.20">
    <property type="match status" value="1"/>
</dbReference>
<feature type="domain" description="PKD" evidence="1">
    <location>
        <begin position="375"/>
        <end position="433"/>
    </location>
</feature>
<name>A0A0K1IUB1_HALGI</name>
<dbReference type="InterPro" id="IPR018391">
    <property type="entry name" value="PQQ_b-propeller_rpt"/>
</dbReference>
<dbReference type="CDD" id="cd00688">
    <property type="entry name" value="ISOPREN_C2_like"/>
    <property type="match status" value="1"/>
</dbReference>
<dbReference type="Pfam" id="PF07705">
    <property type="entry name" value="CARDB"/>
    <property type="match status" value="1"/>
</dbReference>
<dbReference type="InterPro" id="IPR011047">
    <property type="entry name" value="Quinoprotein_ADH-like_sf"/>
</dbReference>
<dbReference type="CDD" id="cd00146">
    <property type="entry name" value="PKD"/>
    <property type="match status" value="5"/>
</dbReference>
<proteinExistence type="predicted"/>
<dbReference type="SMART" id="SM00089">
    <property type="entry name" value="PKD"/>
    <property type="match status" value="6"/>
</dbReference>
<gene>
    <name evidence="2" type="ORF">ABY42_09970</name>
</gene>
<reference evidence="3" key="1">
    <citation type="journal article" date="2015" name="J. Biotechnol.">
        <title>Complete genome sequence of Haloferax gibbonsii strain ARA6, a potential producer of polyhydroxyalkanoates and halocins isolated from Araruama, Rio de Janeiro, Brasil.</title>
        <authorList>
            <person name="Pinto L.H."/>
            <person name="D'Alincourt Carvalho-Assef A.P."/>
            <person name="Vieira R.P."/>
            <person name="Clementino M.M."/>
            <person name="Albano R.M."/>
        </authorList>
    </citation>
    <scope>NUCLEOTIDE SEQUENCE [LARGE SCALE GENOMIC DNA]</scope>
    <source>
        <strain evidence="3">ARA6</strain>
    </source>
</reference>
<dbReference type="SMART" id="SM01419">
    <property type="entry name" value="Thiol-ester_cl"/>
    <property type="match status" value="1"/>
</dbReference>
<dbReference type="Proteomes" id="UP000066124">
    <property type="component" value="Chromosome"/>
</dbReference>
<evidence type="ECO:0000259" key="1">
    <source>
        <dbReference type="PROSITE" id="PS50093"/>
    </source>
</evidence>
<dbReference type="Pfam" id="PF07678">
    <property type="entry name" value="TED_complement"/>
    <property type="match status" value="1"/>
</dbReference>
<dbReference type="InterPro" id="IPR011626">
    <property type="entry name" value="Alpha-macroglobulin_TED"/>
</dbReference>
<evidence type="ECO:0000313" key="3">
    <source>
        <dbReference type="Proteomes" id="UP000066124"/>
    </source>
</evidence>
<dbReference type="SUPFAM" id="SSF48239">
    <property type="entry name" value="Terpenoid cyclases/Protein prenyltransferases"/>
    <property type="match status" value="1"/>
</dbReference>
<dbReference type="EMBL" id="CP011947">
    <property type="protein sequence ID" value="AKU08051.1"/>
    <property type="molecule type" value="Genomic_DNA"/>
</dbReference>
<dbReference type="Gene3D" id="2.130.10.10">
    <property type="entry name" value="YVTN repeat-like/Quinoprotein amine dehydrogenase"/>
    <property type="match status" value="1"/>
</dbReference>
<dbReference type="SMART" id="SM00564">
    <property type="entry name" value="PQQ"/>
    <property type="match status" value="7"/>
</dbReference>
<dbReference type="InterPro" id="IPR011635">
    <property type="entry name" value="CARDB"/>
</dbReference>
<feature type="domain" description="PKD" evidence="1">
    <location>
        <begin position="939"/>
        <end position="1007"/>
    </location>
</feature>
<dbReference type="PANTHER" id="PTHR34512">
    <property type="entry name" value="CELL SURFACE PROTEIN"/>
    <property type="match status" value="1"/>
</dbReference>
<dbReference type="InterPro" id="IPR000601">
    <property type="entry name" value="PKD_dom"/>
</dbReference>
<dbReference type="SUPFAM" id="SSF49299">
    <property type="entry name" value="PKD domain"/>
    <property type="match status" value="5"/>
</dbReference>
<dbReference type="InterPro" id="IPR022409">
    <property type="entry name" value="PKD/Chitinase_dom"/>
</dbReference>
<dbReference type="InterPro" id="IPR008930">
    <property type="entry name" value="Terpenoid_cyclase/PrenylTrfase"/>
</dbReference>
<dbReference type="PATRIC" id="fig|35746.4.peg.2122"/>
<dbReference type="PANTHER" id="PTHR34512:SF30">
    <property type="entry name" value="OUTER MEMBRANE PROTEIN ASSEMBLY FACTOR BAMB"/>
    <property type="match status" value="1"/>
</dbReference>
<dbReference type="SUPFAM" id="SSF50998">
    <property type="entry name" value="Quinoprotein alcohol dehydrogenase-like"/>
    <property type="match status" value="2"/>
</dbReference>
<evidence type="ECO:0000313" key="2">
    <source>
        <dbReference type="EMBL" id="AKU08051.1"/>
    </source>
</evidence>
<feature type="domain" description="PKD" evidence="1">
    <location>
        <begin position="1103"/>
        <end position="1189"/>
    </location>
</feature>
<dbReference type="InterPro" id="IPR047565">
    <property type="entry name" value="Alpha-macroglob_thiol-ester_cl"/>
</dbReference>
<dbReference type="InterPro" id="IPR015943">
    <property type="entry name" value="WD40/YVTN_repeat-like_dom_sf"/>
</dbReference>
<sequence length="1952" mass="203561">MTTRYRHQVGAASLTIIVLVSLASPFVALSGAAAGQSLAGSVDRATGAPAASDVVFAATDGSEPSYDELSAQGAYNLTGLQSNATYDVSYLAANGSQPGAPGAFPRDGSPDVFALQRASPGATADLGNAALPGAHVVNLSVVNETGAPVSGAAVAFQHTNANGATVNTSQFGEWFLTEADGDVHLSNGTAGIELTGNVTVAVAPPRQLSYDGGLEGEPVSSSSGYVQRVYTTQLDVTGDETVTVTLESAEQPGATMTANETAPALGEPVNVSLSNITGETPSFYTWTVDGSYAGYTTHPNASLVLPGFSAPGPHTVAVTARSGSEQFLFEESLTLDAVTAGDGTLTAAPTPARANLDTVRFALVNVSGVGDGDFYTWTFGDGDRAYTRHPNATANHTYAEPGAYNATVRVRDNSTEALLVEDTLRLDVTAAGNGTLVATPDSLTEGESVAFAVRNVSLAAGQSVGEYRWDFDGDGTADTTTAANETSHAYADPGTYDAAVTVANANGTPLFTASAAVEVAAEEFAAPTDGWPQFGYDDANTGANVAGVGPAGPVEVRWNETTSTLYSRPPTFADGRVFVASGYGIVAYDAANGSTLWSASAYPDEVTAPPTVEGDSMFVSSHNDAANNERDTLTVFDAADGSERWSVSVLADSDGLFTDGEWLSAPTVTSDAVYVVSEAEDALYAIDRGSHSLRWRKNLTELETTGDAQAVPAVANGTVYVTQGWDGSRFTGFGSHLYAFDADTGTERWNRSLSNHRGAAPTVSDGVLYVSTYGSLVAFDADTGAQLWSVAAGETESRSSPAVADGIVVDTRGGFYDDEKGVVAVATNGSRAWSYDTDSAVLGAPAVLGDTVYVAEFDGTVHALDLQTGAPVWNDSLDAPGFDTTVASAVVGGDGWLYVQTGSSSDINRSLVALGDVEPLASVSGSLSATPADPRRTVENVTFETTVSGDADSVETYRWSFGDGATAETTARNVSHAYDRTGTYTARVSGFDSYDRKLYTATTAVTVRDIGSADLRVAPTPADVNVTNVSFAVTNRSLPASVTDVRYGWSFGDGETVFTSANRTNHTYAALGDAPVSVEVLDGTTEQTLVTLSTTVPVVDRVPPTVSASAPSPVRTGGNFSVVASATDNHRVANYTFETDEGQSVTTAANRTNLSLATAGAHTVTVTATDASGNSNATTLVVNASAAPDLEPRISVEPAQTLGNDRVTANVTVVNDGTAEATDVDVRLVARSRVGYYDDASTTYTRAVGTVAAGANETVTVDLTDWLRGNLSSAYPDVELVAVTDPDGAVAEGDETDNRTTATTEVSYADLRLTVNAPWRVIPTEAAETRVYVRNYGNAPSDARTAELDFGDGSSNETLAVPSLDPRETAVFTRNHTFATGRHTLVASVADPDAPRGNADRDVTTSQPYELRGRLSAADPVQVGRNVTVYGRGYSNYESNVTANLSLPAGLEFAPGETATKYDTDDRTYFEWTVVATANRDATYDLELNLSARGENETATERLTVERPKTRVVDTAAVNFTGTGSDSATLTLRNETTYEHGVTISTHLGTDGRTLAGLDYLVEYPHACVEQTTSPMLGALYTGQYYRRNPAPGGYDTGQINASVGAGVARLTTGQDAQHENGSWSMYGNDPDGDVFYTAYALFGTSAVGNDPVQSARAPVRADLDRIDANATVAWLADEQAADGRIRNDKFYFDDDAAMTGFTLVALDQAGPYNATAAATADQLRGDAASYLVTAQRADGAWGDGSTPNTMSTALAVWGLEASGVETAPVRTAIDDGRAWLLDNQADSGAWSQRRSASWSDVGTTSETTAYALMALNATGLENTNASVQAGQTYLVTVYDDRGSWGYTRATALAINTLLTLGQGGSTPTHDVTVTFGTESTPALVTKTIDVDSTDALDSVELTDSELQTLRDNADGPITVQVDTTGTGVLVVGLENDQLVARDEYAANEGGP</sequence>
<dbReference type="GeneID" id="25246287"/>
<dbReference type="Gene3D" id="2.60.40.10">
    <property type="entry name" value="Immunoglobulins"/>
    <property type="match status" value="6"/>
</dbReference>
<dbReference type="KEGG" id="hgi:ABY42_09970"/>
<dbReference type="InterPro" id="IPR013783">
    <property type="entry name" value="Ig-like_fold"/>
</dbReference>
<protein>
    <submittedName>
        <fullName evidence="2">Cell adhesion protein</fullName>
    </submittedName>
</protein>
<feature type="domain" description="PKD" evidence="1">
    <location>
        <begin position="1043"/>
        <end position="1096"/>
    </location>
</feature>